<dbReference type="Pfam" id="PF00857">
    <property type="entry name" value="Isochorismatase"/>
    <property type="match status" value="1"/>
</dbReference>
<dbReference type="InterPro" id="IPR036380">
    <property type="entry name" value="Isochorismatase-like_sf"/>
</dbReference>
<dbReference type="PANTHER" id="PTHR43540:SF6">
    <property type="entry name" value="ISOCHORISMATASE-LIKE DOMAIN-CONTAINING PROTEIN"/>
    <property type="match status" value="1"/>
</dbReference>
<dbReference type="EMBL" id="JACIFZ010000004">
    <property type="protein sequence ID" value="MBB4222999.1"/>
    <property type="molecule type" value="Genomic_DNA"/>
</dbReference>
<dbReference type="PANTHER" id="PTHR43540">
    <property type="entry name" value="PEROXYUREIDOACRYLATE/UREIDOACRYLATE AMIDOHYDROLASE-RELATED"/>
    <property type="match status" value="1"/>
</dbReference>
<gene>
    <name evidence="3" type="ORF">GGD71_003781</name>
</gene>
<sequence>MSSNTTRPRRALVVIDVQNEYFEGGGLPIEYPPILDTLPNVTKAMDAARAAGTPVVVVRHHAPKGAPVFQADAHNGQLHPEIAKRPHDHLVTKSFPSVFTGTDFADWLARNEIDTLSVAGYMTQNCDASTVYEAMHRGLAVEFLSDASGALPYENAAGKVTAEEIHRVFSVVFHSNFAAVTSTDAWITAMREGQVIPKDNVVMSNRRARGVA</sequence>
<dbReference type="InterPro" id="IPR000868">
    <property type="entry name" value="Isochorismatase-like_dom"/>
</dbReference>
<dbReference type="CDD" id="cd01014">
    <property type="entry name" value="nicotinamidase_related"/>
    <property type="match status" value="1"/>
</dbReference>
<evidence type="ECO:0000259" key="2">
    <source>
        <dbReference type="Pfam" id="PF00857"/>
    </source>
</evidence>
<accession>A0A840FU69</accession>
<dbReference type="GO" id="GO:0016787">
    <property type="term" value="F:hydrolase activity"/>
    <property type="evidence" value="ECO:0007669"/>
    <property type="project" value="UniProtKB-KW"/>
</dbReference>
<dbReference type="RefSeq" id="WP_184639952.1">
    <property type="nucleotide sequence ID" value="NZ_JACIFZ010000004.1"/>
</dbReference>
<comment type="caution">
    <text evidence="3">The sequence shown here is derived from an EMBL/GenBank/DDBJ whole genome shotgun (WGS) entry which is preliminary data.</text>
</comment>
<protein>
    <submittedName>
        <fullName evidence="3">Nicotinamidase-related amidase</fullName>
    </submittedName>
</protein>
<evidence type="ECO:0000313" key="4">
    <source>
        <dbReference type="Proteomes" id="UP000524450"/>
    </source>
</evidence>
<organism evidence="3 4">
    <name type="scientific">Variovorax guangxiensis</name>
    <dbReference type="NCBI Taxonomy" id="1775474"/>
    <lineage>
        <taxon>Bacteria</taxon>
        <taxon>Pseudomonadati</taxon>
        <taxon>Pseudomonadota</taxon>
        <taxon>Betaproteobacteria</taxon>
        <taxon>Burkholderiales</taxon>
        <taxon>Comamonadaceae</taxon>
        <taxon>Variovorax</taxon>
    </lineage>
</organism>
<reference evidence="3 4" key="1">
    <citation type="submission" date="2020-08" db="EMBL/GenBank/DDBJ databases">
        <title>Genomic Encyclopedia of Type Strains, Phase IV (KMG-V): Genome sequencing to study the core and pangenomes of soil and plant-associated prokaryotes.</title>
        <authorList>
            <person name="Whitman W."/>
        </authorList>
    </citation>
    <scope>NUCLEOTIDE SEQUENCE [LARGE SCALE GENOMIC DNA]</scope>
    <source>
        <strain evidence="3 4">34/80</strain>
    </source>
</reference>
<feature type="domain" description="Isochorismatase-like" evidence="2">
    <location>
        <begin position="11"/>
        <end position="155"/>
    </location>
</feature>
<dbReference type="Proteomes" id="UP000524450">
    <property type="component" value="Unassembled WGS sequence"/>
</dbReference>
<name>A0A840FU69_9BURK</name>
<dbReference type="InterPro" id="IPR050272">
    <property type="entry name" value="Isochorismatase-like_hydrls"/>
</dbReference>
<proteinExistence type="predicted"/>
<evidence type="ECO:0000256" key="1">
    <source>
        <dbReference type="ARBA" id="ARBA00022801"/>
    </source>
</evidence>
<evidence type="ECO:0000313" key="3">
    <source>
        <dbReference type="EMBL" id="MBB4222999.1"/>
    </source>
</evidence>
<dbReference type="AlphaFoldDB" id="A0A840FU69"/>
<dbReference type="Gene3D" id="3.40.50.850">
    <property type="entry name" value="Isochorismatase-like"/>
    <property type="match status" value="1"/>
</dbReference>
<dbReference type="SUPFAM" id="SSF52499">
    <property type="entry name" value="Isochorismatase-like hydrolases"/>
    <property type="match status" value="1"/>
</dbReference>
<keyword evidence="1" id="KW-0378">Hydrolase</keyword>